<dbReference type="Proteomes" id="UP000004283">
    <property type="component" value="Unassembled WGS sequence"/>
</dbReference>
<reference evidence="1 2" key="1">
    <citation type="submission" date="2009-04" db="EMBL/GenBank/DDBJ databases">
        <authorList>
            <person name="Qin X."/>
            <person name="Bachman B."/>
            <person name="Battles P."/>
            <person name="Bell A."/>
            <person name="Bess C."/>
            <person name="Bickham C."/>
            <person name="Chaboub L."/>
            <person name="Chen D."/>
            <person name="Coyle M."/>
            <person name="Deiros D.R."/>
            <person name="Dinh H."/>
            <person name="Forbes L."/>
            <person name="Fowler G."/>
            <person name="Francisco L."/>
            <person name="Fu Q."/>
            <person name="Gubbala S."/>
            <person name="Hale W."/>
            <person name="Han Y."/>
            <person name="Hemphill L."/>
            <person name="Highlander S.K."/>
            <person name="Hirani K."/>
            <person name="Hogues M."/>
            <person name="Jackson L."/>
            <person name="Jakkamsetti A."/>
            <person name="Javaid M."/>
            <person name="Jiang H."/>
            <person name="Korchina V."/>
            <person name="Kovar C."/>
            <person name="Lara F."/>
            <person name="Lee S."/>
            <person name="Mata R."/>
            <person name="Mathew T."/>
            <person name="Moen C."/>
            <person name="Morales K."/>
            <person name="Munidasa M."/>
            <person name="Nazareth L."/>
            <person name="Ngo R."/>
            <person name="Nguyen L."/>
            <person name="Okwuonu G."/>
            <person name="Ongeri F."/>
            <person name="Patil S."/>
            <person name="Petrosino J."/>
            <person name="Pham C."/>
            <person name="Pham P."/>
            <person name="Pu L.-L."/>
            <person name="Puazo M."/>
            <person name="Raj R."/>
            <person name="Reid J."/>
            <person name="Rouhana J."/>
            <person name="Saada N."/>
            <person name="Shang Y."/>
            <person name="Simmons D."/>
            <person name="Thornton R."/>
            <person name="Warren J."/>
            <person name="Weissenberger G."/>
            <person name="Zhang J."/>
            <person name="Zhang L."/>
            <person name="Zhou C."/>
            <person name="Zhu D."/>
            <person name="Muzny D."/>
            <person name="Worley K."/>
            <person name="Gibbs R."/>
        </authorList>
    </citation>
    <scope>NUCLEOTIDE SEQUENCE [LARGE SCALE GENOMIC DNA]</scope>
    <source>
        <strain evidence="1 2">ATCC 19254</strain>
    </source>
</reference>
<dbReference type="HOGENOM" id="CLU_3185408_0_0_9"/>
<evidence type="ECO:0000313" key="1">
    <source>
        <dbReference type="EMBL" id="EEJ43065.1"/>
    </source>
</evidence>
<protein>
    <submittedName>
        <fullName evidence="1">Uncharacterized protein</fullName>
    </submittedName>
</protein>
<name>C2KI20_LEUMC</name>
<comment type="caution">
    <text evidence="1">The sequence shown here is derived from an EMBL/GenBank/DDBJ whole genome shotgun (WGS) entry which is preliminary data.</text>
</comment>
<accession>C2KI20</accession>
<sequence length="46" mass="5213">MGCSNTFNYHQLVKILSGLPKLNIYANFALIRLIDECQKQGAIILF</sequence>
<organism evidence="1 2">
    <name type="scientific">Leuconostoc mesenteroides subsp. cremoris ATCC 19254</name>
    <dbReference type="NCBI Taxonomy" id="586220"/>
    <lineage>
        <taxon>Bacteria</taxon>
        <taxon>Bacillati</taxon>
        <taxon>Bacillota</taxon>
        <taxon>Bacilli</taxon>
        <taxon>Lactobacillales</taxon>
        <taxon>Lactobacillaceae</taxon>
        <taxon>Leuconostoc</taxon>
    </lineage>
</organism>
<proteinExistence type="predicted"/>
<evidence type="ECO:0000313" key="2">
    <source>
        <dbReference type="Proteomes" id="UP000004283"/>
    </source>
</evidence>
<dbReference type="AlphaFoldDB" id="C2KI20"/>
<dbReference type="EMBL" id="ACKV01000009">
    <property type="protein sequence ID" value="EEJ43065.1"/>
    <property type="molecule type" value="Genomic_DNA"/>
</dbReference>
<gene>
    <name evidence="1" type="ORF">HMPREF0555_0286</name>
</gene>